<dbReference type="GeneID" id="69983790"/>
<dbReference type="EMBL" id="AQHV01000011">
    <property type="protein sequence ID" value="KKB56503.1"/>
    <property type="molecule type" value="Genomic_DNA"/>
</dbReference>
<evidence type="ECO:0000313" key="4">
    <source>
        <dbReference type="EMBL" id="KKB56503.1"/>
    </source>
</evidence>
<feature type="domain" description="HU" evidence="3">
    <location>
        <begin position="1"/>
        <end position="128"/>
    </location>
</feature>
<reference evidence="4 5" key="1">
    <citation type="submission" date="2013-04" db="EMBL/GenBank/DDBJ databases">
        <title>The Genome Sequence of Parabacteroides goldsteinii DSM 19448.</title>
        <authorList>
            <consortium name="The Broad Institute Genomics Platform"/>
            <person name="Earl A."/>
            <person name="Ward D."/>
            <person name="Feldgarden M."/>
            <person name="Gevers D."/>
            <person name="Martens E."/>
            <person name="Sakamoto M."/>
            <person name="Benno Y."/>
            <person name="Song Y."/>
            <person name="Liu C."/>
            <person name="Lee J."/>
            <person name="Bolanos M."/>
            <person name="Vaisanen M.L."/>
            <person name="Finegold S.M."/>
            <person name="Walker B."/>
            <person name="Young S."/>
            <person name="Zeng Q."/>
            <person name="Gargeya S."/>
            <person name="Fitzgerald M."/>
            <person name="Haas B."/>
            <person name="Abouelleil A."/>
            <person name="Allen A.W."/>
            <person name="Alvarado L."/>
            <person name="Arachchi H.M."/>
            <person name="Berlin A.M."/>
            <person name="Chapman S.B."/>
            <person name="Gainer-Dewar J."/>
            <person name="Goldberg J."/>
            <person name="Griggs A."/>
            <person name="Gujja S."/>
            <person name="Hansen M."/>
            <person name="Howarth C."/>
            <person name="Imamovic A."/>
            <person name="Ireland A."/>
            <person name="Larimer J."/>
            <person name="McCowan C."/>
            <person name="Murphy C."/>
            <person name="Pearson M."/>
            <person name="Poon T.W."/>
            <person name="Priest M."/>
            <person name="Roberts A."/>
            <person name="Saif S."/>
            <person name="Shea T."/>
            <person name="Sisk P."/>
            <person name="Sykes S."/>
            <person name="Wortman J."/>
            <person name="Nusbaum C."/>
            <person name="Birren B."/>
        </authorList>
    </citation>
    <scope>NUCLEOTIDE SEQUENCE [LARGE SCALE GENOMIC DNA]</scope>
    <source>
        <strain evidence="4 5">DSM 19448</strain>
    </source>
</reference>
<dbReference type="RefSeq" id="WP_046146253.1">
    <property type="nucleotide sequence ID" value="NZ_KQ033912.1"/>
</dbReference>
<feature type="region of interest" description="Disordered" evidence="2">
    <location>
        <begin position="1"/>
        <end position="21"/>
    </location>
</feature>
<dbReference type="Proteomes" id="UP000033047">
    <property type="component" value="Unassembled WGS sequence"/>
</dbReference>
<dbReference type="GO" id="GO:0003677">
    <property type="term" value="F:DNA binding"/>
    <property type="evidence" value="ECO:0007669"/>
    <property type="project" value="UniProtKB-KW"/>
</dbReference>
<gene>
    <name evidence="4" type="ORF">HMPREF1535_02479</name>
</gene>
<evidence type="ECO:0000259" key="3">
    <source>
        <dbReference type="Pfam" id="PF18291"/>
    </source>
</evidence>
<dbReference type="InterPro" id="IPR041607">
    <property type="entry name" value="HU-HIG"/>
</dbReference>
<sequence length="209" mass="23810">MITQYDLYETPSPKGEDGKKSLHARVCPKKTYTSQEFVEHVAAFEHLPKNQIGGALAAIVDDLCYLLADGNIVELGDLGFFSTSLKCLKDTDDDEDEIKPKSIAFQNVHLRISSEFRKRIKHEMKFQRVHSLTRRQKIVNSTVKERMKKMVSFLKINICITRKEYIGLVGLTPYEAMNELNDFISQGLLRRRGAGRSVVYVAGENLKVE</sequence>
<dbReference type="InterPro" id="IPR010992">
    <property type="entry name" value="IHF-like_DNA-bd_dom_sf"/>
</dbReference>
<protein>
    <recommendedName>
        <fullName evidence="3">HU domain-containing protein</fullName>
    </recommendedName>
</protein>
<dbReference type="HOGENOM" id="CLU_078159_2_0_10"/>
<name>A0A0F5JFJ4_9BACT</name>
<proteinExistence type="predicted"/>
<evidence type="ECO:0000256" key="1">
    <source>
        <dbReference type="ARBA" id="ARBA00023125"/>
    </source>
</evidence>
<evidence type="ECO:0000256" key="2">
    <source>
        <dbReference type="SAM" id="MobiDB-lite"/>
    </source>
</evidence>
<keyword evidence="1" id="KW-0238">DNA-binding</keyword>
<accession>A0A0F5JFJ4</accession>
<dbReference type="PATRIC" id="fig|927665.4.peg.2548"/>
<dbReference type="AlphaFoldDB" id="A0A0F5JFJ4"/>
<organism evidence="4 5">
    <name type="scientific">Parabacteroides goldsteinii DSM 19448 = WAL 12034</name>
    <dbReference type="NCBI Taxonomy" id="927665"/>
    <lineage>
        <taxon>Bacteria</taxon>
        <taxon>Pseudomonadati</taxon>
        <taxon>Bacteroidota</taxon>
        <taxon>Bacteroidia</taxon>
        <taxon>Bacteroidales</taxon>
        <taxon>Tannerellaceae</taxon>
        <taxon>Parabacteroides</taxon>
    </lineage>
</organism>
<dbReference type="SUPFAM" id="SSF47729">
    <property type="entry name" value="IHF-like DNA-binding proteins"/>
    <property type="match status" value="1"/>
</dbReference>
<comment type="caution">
    <text evidence="4">The sequence shown here is derived from an EMBL/GenBank/DDBJ whole genome shotgun (WGS) entry which is preliminary data.</text>
</comment>
<dbReference type="Pfam" id="PF18291">
    <property type="entry name" value="HU-HIG"/>
    <property type="match status" value="1"/>
</dbReference>
<evidence type="ECO:0000313" key="5">
    <source>
        <dbReference type="Proteomes" id="UP000033047"/>
    </source>
</evidence>